<sequence length="493" mass="54525">MASRYFTPRVWTRECNQLISLAGDALLDARPKQVALSGPAGFLGSRVLAALLDAHHHRRENGLEPGEVVLLSSSPGNLMSRLINIHGYERMNSVRATRVDYYFQHDVDSWRDQLGSLGMGGPDAVFVNLAALAGPRSDRPDAMMAVNYRAPVAAARACEELRFGHWIQSSTQAVKAERAGQVPYSRWKAMADYSLARLEKLPVSVFTLGLLYCKAQGVVGQRGDTLNMVDLTLLPITPIMGNGRAPLQPLEVGDAAARVAFCALTEPTERPVQPHHENPNCANWSRPKIDPARQYTWRAYDAVGPETMTMLKLMETFAALNGRKLNPVFVDYRNFETVLNVASLGNLNRQFVSLLRSEQDAERPIVGNPDVFETLMGKDAKLFRMDDALKQTDGDGNVIAIKRRSFPFLAMTSWTWNNLGVIIPGTNLVLETIGTYLFGRRFAIDESWRWIRFGAMSTLLGGITAASMHAGAEFSKWWGEVTGGAGWPPWGGF</sequence>
<dbReference type="OrthoDB" id="495318at2759"/>
<dbReference type="Gene3D" id="3.40.50.720">
    <property type="entry name" value="NAD(P)-binding Rossmann-like Domain"/>
    <property type="match status" value="1"/>
</dbReference>
<dbReference type="EMBL" id="GG663741">
    <property type="protein sequence ID" value="EEH55935.1"/>
    <property type="molecule type" value="Genomic_DNA"/>
</dbReference>
<accession>C1MWU3</accession>
<dbReference type="OMA" id="YSRWKAM"/>
<organism evidence="2">
    <name type="scientific">Micromonas pusilla (strain CCMP1545)</name>
    <name type="common">Picoplanktonic green alga</name>
    <dbReference type="NCBI Taxonomy" id="564608"/>
    <lineage>
        <taxon>Eukaryota</taxon>
        <taxon>Viridiplantae</taxon>
        <taxon>Chlorophyta</taxon>
        <taxon>Mamiellophyceae</taxon>
        <taxon>Mamiellales</taxon>
        <taxon>Mamiellaceae</taxon>
        <taxon>Micromonas</taxon>
    </lineage>
</organism>
<evidence type="ECO:0000313" key="1">
    <source>
        <dbReference type="EMBL" id="EEH55935.1"/>
    </source>
</evidence>
<reference evidence="1 2" key="1">
    <citation type="journal article" date="2009" name="Science">
        <title>Green evolution and dynamic adaptations revealed by genomes of the marine picoeukaryotes Micromonas.</title>
        <authorList>
            <person name="Worden A.Z."/>
            <person name="Lee J.H."/>
            <person name="Mock T."/>
            <person name="Rouze P."/>
            <person name="Simmons M.P."/>
            <person name="Aerts A.L."/>
            <person name="Allen A.E."/>
            <person name="Cuvelier M.L."/>
            <person name="Derelle E."/>
            <person name="Everett M.V."/>
            <person name="Foulon E."/>
            <person name="Grimwood J."/>
            <person name="Gundlach H."/>
            <person name="Henrissat B."/>
            <person name="Napoli C."/>
            <person name="McDonald S.M."/>
            <person name="Parker M.S."/>
            <person name="Rombauts S."/>
            <person name="Salamov A."/>
            <person name="Von Dassow P."/>
            <person name="Badger J.H."/>
            <person name="Coutinho P.M."/>
            <person name="Demir E."/>
            <person name="Dubchak I."/>
            <person name="Gentemann C."/>
            <person name="Eikrem W."/>
            <person name="Gready J.E."/>
            <person name="John U."/>
            <person name="Lanier W."/>
            <person name="Lindquist E.A."/>
            <person name="Lucas S."/>
            <person name="Mayer K.F."/>
            <person name="Moreau H."/>
            <person name="Not F."/>
            <person name="Otillar R."/>
            <person name="Panaud O."/>
            <person name="Pangilinan J."/>
            <person name="Paulsen I."/>
            <person name="Piegu B."/>
            <person name="Poliakov A."/>
            <person name="Robbens S."/>
            <person name="Schmutz J."/>
            <person name="Toulza E."/>
            <person name="Wyss T."/>
            <person name="Zelensky A."/>
            <person name="Zhou K."/>
            <person name="Armbrust E.V."/>
            <person name="Bhattacharya D."/>
            <person name="Goodenough U.W."/>
            <person name="Van de Peer Y."/>
            <person name="Grigoriev I.V."/>
        </authorList>
    </citation>
    <scope>NUCLEOTIDE SEQUENCE [LARGE SCALE GENOMIC DNA]</scope>
    <source>
        <strain evidence="1 2">CCMP1545</strain>
    </source>
</reference>
<dbReference type="AlphaFoldDB" id="C1MWU3"/>
<gene>
    <name evidence="1" type="ORF">MICPUCDRAFT_59255</name>
</gene>
<protein>
    <submittedName>
        <fullName evidence="1">Predicted protein</fullName>
    </submittedName>
</protein>
<dbReference type="GeneID" id="9685143"/>
<name>C1MWU3_MICPC</name>
<dbReference type="RefSeq" id="XP_003059983.1">
    <property type="nucleotide sequence ID" value="XM_003059937.1"/>
</dbReference>
<dbReference type="SUPFAM" id="SSF51735">
    <property type="entry name" value="NAD(P)-binding Rossmann-fold domains"/>
    <property type="match status" value="1"/>
</dbReference>
<dbReference type="Proteomes" id="UP000001876">
    <property type="component" value="Unassembled WGS sequence"/>
</dbReference>
<dbReference type="KEGG" id="mpp:MICPUCDRAFT_59255"/>
<proteinExistence type="predicted"/>
<dbReference type="InterPro" id="IPR036291">
    <property type="entry name" value="NAD(P)-bd_dom_sf"/>
</dbReference>
<keyword evidence="2" id="KW-1185">Reference proteome</keyword>
<evidence type="ECO:0000313" key="2">
    <source>
        <dbReference type="Proteomes" id="UP000001876"/>
    </source>
</evidence>